<feature type="domain" description="Response regulatory" evidence="16">
    <location>
        <begin position="583"/>
        <end position="702"/>
    </location>
</feature>
<dbReference type="Pfam" id="PF00072">
    <property type="entry name" value="Response_reg"/>
    <property type="match status" value="1"/>
</dbReference>
<dbReference type="SUPFAM" id="SSF55874">
    <property type="entry name" value="ATPase domain of HSP90 chaperone/DNA topoisomerase II/histidine kinase"/>
    <property type="match status" value="1"/>
</dbReference>
<gene>
    <name evidence="20" type="ORF">V8V93_01810</name>
</gene>
<dbReference type="EMBL" id="CP146609">
    <property type="protein sequence ID" value="WWX22945.1"/>
    <property type="molecule type" value="Genomic_DNA"/>
</dbReference>
<dbReference type="SUPFAM" id="SSF55785">
    <property type="entry name" value="PYP-like sensor domain (PAS domain)"/>
    <property type="match status" value="2"/>
</dbReference>
<dbReference type="Pfam" id="PF13426">
    <property type="entry name" value="PAS_9"/>
    <property type="match status" value="1"/>
</dbReference>
<evidence type="ECO:0000256" key="4">
    <source>
        <dbReference type="ARBA" id="ARBA00022475"/>
    </source>
</evidence>
<comment type="subcellular location">
    <subcellularLocation>
        <location evidence="2">Cell membrane</location>
        <topology evidence="2">Multi-pass membrane protein</topology>
    </subcellularLocation>
</comment>
<dbReference type="CDD" id="cd00130">
    <property type="entry name" value="PAS"/>
    <property type="match status" value="1"/>
</dbReference>
<keyword evidence="5 13" id="KW-0597">Phosphoprotein</keyword>
<dbReference type="SMART" id="SM00091">
    <property type="entry name" value="PAS"/>
    <property type="match status" value="2"/>
</dbReference>
<sequence length="842" mass="93092">MVRQGFPVDLPALVFYYIVKSEPIESTNSMPFDKKPARPTSYVALDETSRALMDSSVESAFVMDVSGYVLAANEAAAKLFDLKPGQGLQRSNIYDLLPADAADSRRAKIEEAIKSVRAVRFEEEIGGRSLVHSIVPVANPWGEVNRLAVHTLDLTKLRRTDEDLRREQQRQIFFMESLPGIVYHLYPDQTIRYANRYFRRYFGSPRNRNCRDALNCSGTSCSLCPPMEAMNTDRAVEWDWTDNQGRTFHLQCSPMTDSNGERMIMVLGIDITARQRAEDALKKARDKLEDRVRQRTEELEKANLELTSKSQRLVTAMEKADAATRAKSSFLANMSHEIRTPLNAILGMSELALSIDDQERKDRYLRRVMEAGNSLLSVINDILDFSKIEASRLTLESIDFDLRGVLNGALDLHLIAAGEKGLKLHAGVAEDVPPALVGDPSRLRQIIINLVGNAIKFTETGGVTVTVRPAEPADDLKPGDPVTLVFSVTDTGVGIPEHKQRDIFQSFLQADDSITRKYGGTGLGLAICQLLVGLMGGELSLESEEGRGSTFTFTTDLKVGDPAAVERERREAETPPPDIVPMTVLLADDNPLNRELATTLLSEQGHRVLAVKNGIEALNALREAPFDLVLMDVQMPIMDGVSATRAIRDPNSGALNPDIPIIALTAHALKGDRERFLEAGMDDYIAKPIKMRDFYDTIARASNGRSAIPPAPPEEQYAPAPAGKPFDRESALEMLGGKQALLARMDEIFLRDVPGELEELAGHFTGRDWKNAKRLAHSIKSSARTVGAHRLGAIAEQMEYLCRQQDVASAEKELKILESDVRSALDYLTGIREQAADSLPET</sequence>
<keyword evidence="6" id="KW-0812">Transmembrane</keyword>
<evidence type="ECO:0000256" key="3">
    <source>
        <dbReference type="ARBA" id="ARBA00012438"/>
    </source>
</evidence>
<accession>A0ABZ2IW75</accession>
<dbReference type="SMART" id="SM00448">
    <property type="entry name" value="REC"/>
    <property type="match status" value="1"/>
</dbReference>
<evidence type="ECO:0000256" key="6">
    <source>
        <dbReference type="ARBA" id="ARBA00022692"/>
    </source>
</evidence>
<dbReference type="SMART" id="SM00387">
    <property type="entry name" value="HATPase_c"/>
    <property type="match status" value="1"/>
</dbReference>
<dbReference type="GO" id="GO:0005524">
    <property type="term" value="F:ATP binding"/>
    <property type="evidence" value="ECO:0007669"/>
    <property type="project" value="UniProtKB-KW"/>
</dbReference>
<dbReference type="Gene3D" id="3.40.50.2300">
    <property type="match status" value="1"/>
</dbReference>
<dbReference type="SUPFAM" id="SSF47384">
    <property type="entry name" value="Homodimeric domain of signal transducing histidine kinase"/>
    <property type="match status" value="1"/>
</dbReference>
<evidence type="ECO:0000256" key="1">
    <source>
        <dbReference type="ARBA" id="ARBA00000085"/>
    </source>
</evidence>
<feature type="domain" description="HPt" evidence="19">
    <location>
        <begin position="738"/>
        <end position="842"/>
    </location>
</feature>
<keyword evidence="4" id="KW-1003">Cell membrane</keyword>
<feature type="domain" description="PAS" evidence="17">
    <location>
        <begin position="45"/>
        <end position="116"/>
    </location>
</feature>
<dbReference type="RefSeq" id="WP_338668661.1">
    <property type="nucleotide sequence ID" value="NZ_CP146609.1"/>
</dbReference>
<protein>
    <recommendedName>
        <fullName evidence="3">histidine kinase</fullName>
        <ecNumber evidence="3">2.7.13.3</ecNumber>
    </recommendedName>
</protein>
<dbReference type="SMART" id="SM00073">
    <property type="entry name" value="HPT"/>
    <property type="match status" value="1"/>
</dbReference>
<evidence type="ECO:0000256" key="7">
    <source>
        <dbReference type="ARBA" id="ARBA00022741"/>
    </source>
</evidence>
<dbReference type="EC" id="2.7.13.3" evidence="3"/>
<dbReference type="CDD" id="cd00082">
    <property type="entry name" value="HisKA"/>
    <property type="match status" value="1"/>
</dbReference>
<evidence type="ECO:0000256" key="5">
    <source>
        <dbReference type="ARBA" id="ARBA00022553"/>
    </source>
</evidence>
<dbReference type="InterPro" id="IPR000700">
    <property type="entry name" value="PAS-assoc_C"/>
</dbReference>
<dbReference type="InterPro" id="IPR003661">
    <property type="entry name" value="HisK_dim/P_dom"/>
</dbReference>
<evidence type="ECO:0000256" key="14">
    <source>
        <dbReference type="SAM" id="Coils"/>
    </source>
</evidence>
<dbReference type="InterPro" id="IPR036641">
    <property type="entry name" value="HPT_dom_sf"/>
</dbReference>
<feature type="coiled-coil region" evidence="14">
    <location>
        <begin position="274"/>
        <end position="305"/>
    </location>
</feature>
<evidence type="ECO:0000256" key="9">
    <source>
        <dbReference type="ARBA" id="ARBA00022989"/>
    </source>
</evidence>
<dbReference type="InterPro" id="IPR011006">
    <property type="entry name" value="CheY-like_superfamily"/>
</dbReference>
<evidence type="ECO:0000256" key="10">
    <source>
        <dbReference type="ARBA" id="ARBA00023012"/>
    </source>
</evidence>
<evidence type="ECO:0000256" key="11">
    <source>
        <dbReference type="ARBA" id="ARBA00023136"/>
    </source>
</evidence>
<dbReference type="Gene3D" id="1.20.120.160">
    <property type="entry name" value="HPT domain"/>
    <property type="match status" value="1"/>
</dbReference>
<dbReference type="Gene3D" id="3.30.450.20">
    <property type="entry name" value="PAS domain"/>
    <property type="match status" value="2"/>
</dbReference>
<evidence type="ECO:0000313" key="20">
    <source>
        <dbReference type="EMBL" id="WWX22945.1"/>
    </source>
</evidence>
<dbReference type="InterPro" id="IPR003594">
    <property type="entry name" value="HATPase_dom"/>
</dbReference>
<keyword evidence="21" id="KW-1185">Reference proteome</keyword>
<dbReference type="PANTHER" id="PTHR45339:SF1">
    <property type="entry name" value="HYBRID SIGNAL TRANSDUCTION HISTIDINE KINASE J"/>
    <property type="match status" value="1"/>
</dbReference>
<keyword evidence="14" id="KW-0175">Coiled coil</keyword>
<dbReference type="PANTHER" id="PTHR45339">
    <property type="entry name" value="HYBRID SIGNAL TRANSDUCTION HISTIDINE KINASE J"/>
    <property type="match status" value="1"/>
</dbReference>
<feature type="modified residue" description="4-aspartylphosphate" evidence="13">
    <location>
        <position position="632"/>
    </location>
</feature>
<evidence type="ECO:0000256" key="13">
    <source>
        <dbReference type="PROSITE-ProRule" id="PRU00169"/>
    </source>
</evidence>
<dbReference type="SMART" id="SM00388">
    <property type="entry name" value="HisKA"/>
    <property type="match status" value="1"/>
</dbReference>
<dbReference type="InterPro" id="IPR036890">
    <property type="entry name" value="HATPase_C_sf"/>
</dbReference>
<dbReference type="InterPro" id="IPR000014">
    <property type="entry name" value="PAS"/>
</dbReference>
<dbReference type="CDD" id="cd17546">
    <property type="entry name" value="REC_hyHK_CKI1_RcsC-like"/>
    <property type="match status" value="1"/>
</dbReference>
<keyword evidence="11" id="KW-0472">Membrane</keyword>
<keyword evidence="8 20" id="KW-0067">ATP-binding</keyword>
<name>A0ABZ2IW75_9BACT</name>
<dbReference type="PROSITE" id="PS50894">
    <property type="entry name" value="HPT"/>
    <property type="match status" value="1"/>
</dbReference>
<evidence type="ECO:0000259" key="17">
    <source>
        <dbReference type="PROSITE" id="PS50112"/>
    </source>
</evidence>
<dbReference type="PROSITE" id="PS50112">
    <property type="entry name" value="PAS"/>
    <property type="match status" value="1"/>
</dbReference>
<dbReference type="SUPFAM" id="SSF47226">
    <property type="entry name" value="Histidine-containing phosphotransfer domain, HPT domain"/>
    <property type="match status" value="1"/>
</dbReference>
<dbReference type="PRINTS" id="PR00344">
    <property type="entry name" value="BCTRLSENSOR"/>
</dbReference>
<dbReference type="SUPFAM" id="SSF52172">
    <property type="entry name" value="CheY-like"/>
    <property type="match status" value="1"/>
</dbReference>
<dbReference type="InterPro" id="IPR001789">
    <property type="entry name" value="Sig_transdc_resp-reg_receiver"/>
</dbReference>
<keyword evidence="7" id="KW-0547">Nucleotide-binding</keyword>
<dbReference type="CDD" id="cd16922">
    <property type="entry name" value="HATPase_EvgS-ArcB-TorS-like"/>
    <property type="match status" value="1"/>
</dbReference>
<organism evidence="20 21">
    <name type="scientific">Pseudodesulfovibrio methanolicus</name>
    <dbReference type="NCBI Taxonomy" id="3126690"/>
    <lineage>
        <taxon>Bacteria</taxon>
        <taxon>Pseudomonadati</taxon>
        <taxon>Thermodesulfobacteriota</taxon>
        <taxon>Desulfovibrionia</taxon>
        <taxon>Desulfovibrionales</taxon>
        <taxon>Desulfovibrionaceae</taxon>
    </lineage>
</organism>
<dbReference type="InterPro" id="IPR004358">
    <property type="entry name" value="Sig_transdc_His_kin-like_C"/>
</dbReference>
<feature type="domain" description="PAC" evidence="18">
    <location>
        <begin position="234"/>
        <end position="283"/>
    </location>
</feature>
<dbReference type="Pfam" id="PF00512">
    <property type="entry name" value="HisKA"/>
    <property type="match status" value="1"/>
</dbReference>
<feature type="domain" description="Histidine kinase" evidence="15">
    <location>
        <begin position="333"/>
        <end position="559"/>
    </location>
</feature>
<dbReference type="InterPro" id="IPR036097">
    <property type="entry name" value="HisK_dim/P_sf"/>
</dbReference>
<dbReference type="Gene3D" id="3.30.565.10">
    <property type="entry name" value="Histidine kinase-like ATPase, C-terminal domain"/>
    <property type="match status" value="1"/>
</dbReference>
<feature type="modified residue" description="Phosphohistidine" evidence="12">
    <location>
        <position position="777"/>
    </location>
</feature>
<dbReference type="PROSITE" id="PS50113">
    <property type="entry name" value="PAC"/>
    <property type="match status" value="1"/>
</dbReference>
<evidence type="ECO:0000259" key="16">
    <source>
        <dbReference type="PROSITE" id="PS50110"/>
    </source>
</evidence>
<dbReference type="InterPro" id="IPR035965">
    <property type="entry name" value="PAS-like_dom_sf"/>
</dbReference>
<evidence type="ECO:0000259" key="19">
    <source>
        <dbReference type="PROSITE" id="PS50894"/>
    </source>
</evidence>
<evidence type="ECO:0000313" key="21">
    <source>
        <dbReference type="Proteomes" id="UP001385389"/>
    </source>
</evidence>
<evidence type="ECO:0000259" key="18">
    <source>
        <dbReference type="PROSITE" id="PS50113"/>
    </source>
</evidence>
<evidence type="ECO:0000256" key="12">
    <source>
        <dbReference type="PROSITE-ProRule" id="PRU00110"/>
    </source>
</evidence>
<comment type="catalytic activity">
    <reaction evidence="1">
        <text>ATP + protein L-histidine = ADP + protein N-phospho-L-histidine.</text>
        <dbReference type="EC" id="2.7.13.3"/>
    </reaction>
</comment>
<evidence type="ECO:0000256" key="2">
    <source>
        <dbReference type="ARBA" id="ARBA00004651"/>
    </source>
</evidence>
<dbReference type="PROSITE" id="PS50109">
    <property type="entry name" value="HIS_KIN"/>
    <property type="match status" value="1"/>
</dbReference>
<keyword evidence="9" id="KW-1133">Transmembrane helix</keyword>
<evidence type="ECO:0000259" key="15">
    <source>
        <dbReference type="PROSITE" id="PS50109"/>
    </source>
</evidence>
<dbReference type="InterPro" id="IPR013656">
    <property type="entry name" value="PAS_4"/>
</dbReference>
<dbReference type="PROSITE" id="PS50110">
    <property type="entry name" value="RESPONSE_REGULATORY"/>
    <property type="match status" value="1"/>
</dbReference>
<dbReference type="Pfam" id="PF02518">
    <property type="entry name" value="HATPase_c"/>
    <property type="match status" value="1"/>
</dbReference>
<dbReference type="InterPro" id="IPR008207">
    <property type="entry name" value="Sig_transdc_His_kin_Hpt_dom"/>
</dbReference>
<dbReference type="Pfam" id="PF01627">
    <property type="entry name" value="Hpt"/>
    <property type="match status" value="1"/>
</dbReference>
<dbReference type="Proteomes" id="UP001385389">
    <property type="component" value="Chromosome"/>
</dbReference>
<proteinExistence type="predicted"/>
<keyword evidence="10" id="KW-0902">Two-component regulatory system</keyword>
<dbReference type="Gene3D" id="1.10.287.130">
    <property type="match status" value="1"/>
</dbReference>
<dbReference type="Pfam" id="PF08448">
    <property type="entry name" value="PAS_4"/>
    <property type="match status" value="1"/>
</dbReference>
<evidence type="ECO:0000256" key="8">
    <source>
        <dbReference type="ARBA" id="ARBA00022840"/>
    </source>
</evidence>
<dbReference type="InterPro" id="IPR005467">
    <property type="entry name" value="His_kinase_dom"/>
</dbReference>
<reference evidence="20 21" key="1">
    <citation type="submission" date="2024-03" db="EMBL/GenBank/DDBJ databases">
        <title>Phenotype and Genome Characterization of a Sulfate-Reducing Bacterium Pseudodesulfovibrio sp. strain 5S69, isolated from Petroleum Reservoir in Tatarstan (Russia).</title>
        <authorList>
            <person name="Bidzhieva S.K."/>
            <person name="Kadnikov V."/>
            <person name="Tourova T.P."/>
            <person name="Samigullina S.R."/>
            <person name="Sokolova D.S."/>
            <person name="Poltaraus A.B."/>
            <person name="Avtukh A.N."/>
            <person name="Tereshina V.M."/>
            <person name="Mardanov A.V."/>
            <person name="Nazina T.N."/>
        </authorList>
    </citation>
    <scope>NUCLEOTIDE SEQUENCE [LARGE SCALE GENOMIC DNA]</scope>
    <source>
        <strain evidence="20 21">5S69</strain>
    </source>
</reference>
<dbReference type="CDD" id="cd00088">
    <property type="entry name" value="HPT"/>
    <property type="match status" value="1"/>
</dbReference>